<evidence type="ECO:0000313" key="16">
    <source>
        <dbReference type="Proteomes" id="UP001597304"/>
    </source>
</evidence>
<dbReference type="NCBIfam" id="TIGR00046">
    <property type="entry name" value="RsmE family RNA methyltransferase"/>
    <property type="match status" value="1"/>
</dbReference>
<evidence type="ECO:0000259" key="14">
    <source>
        <dbReference type="Pfam" id="PF20260"/>
    </source>
</evidence>
<dbReference type="InterPro" id="IPR015947">
    <property type="entry name" value="PUA-like_sf"/>
</dbReference>
<dbReference type="EMBL" id="JBHUEJ010000027">
    <property type="protein sequence ID" value="MFD1711518.1"/>
    <property type="molecule type" value="Genomic_DNA"/>
</dbReference>
<dbReference type="PANTHER" id="PTHR30027">
    <property type="entry name" value="RIBOSOMAL RNA SMALL SUBUNIT METHYLTRANSFERASE E"/>
    <property type="match status" value="1"/>
</dbReference>
<keyword evidence="6 12" id="KW-0698">rRNA processing</keyword>
<gene>
    <name evidence="15" type="ORF">ACFSF0_12925</name>
</gene>
<dbReference type="Pfam" id="PF04452">
    <property type="entry name" value="Methyltrans_RNA"/>
    <property type="match status" value="1"/>
</dbReference>
<evidence type="ECO:0000259" key="13">
    <source>
        <dbReference type="Pfam" id="PF04452"/>
    </source>
</evidence>
<evidence type="ECO:0000256" key="7">
    <source>
        <dbReference type="ARBA" id="ARBA00022603"/>
    </source>
</evidence>
<keyword evidence="8 12" id="KW-0808">Transferase</keyword>
<feature type="domain" description="Ribosomal RNA small subunit methyltransferase E methyltransferase" evidence="13">
    <location>
        <begin position="75"/>
        <end position="235"/>
    </location>
</feature>
<dbReference type="PIRSF" id="PIRSF015601">
    <property type="entry name" value="MTase_slr0722"/>
    <property type="match status" value="1"/>
</dbReference>
<accession>A0ABW4KW42</accession>
<dbReference type="GO" id="GO:0008168">
    <property type="term" value="F:methyltransferase activity"/>
    <property type="evidence" value="ECO:0007669"/>
    <property type="project" value="UniProtKB-KW"/>
</dbReference>
<dbReference type="Pfam" id="PF20260">
    <property type="entry name" value="PUA_4"/>
    <property type="match status" value="1"/>
</dbReference>
<keyword evidence="7 12" id="KW-0489">Methyltransferase</keyword>
<dbReference type="NCBIfam" id="NF008692">
    <property type="entry name" value="PRK11713.1-5"/>
    <property type="match status" value="1"/>
</dbReference>
<sequence>MPRFHVSEPLKAGAELSLPAGAARHVQVLRLQPGGEIVLFDGAGGEWTATITAMGRSEVRVRVGVHSAIEREAVRPVHLATGVMASDRMDWLVEKATELGAASLTPVLAERSPLRLAGERAQKKRAHWRAVAAAAGEQSGRNRLMNVREQLTFQELFGAAHGTRWLLSLDASAPRLHALASKLADDEAVTLLSGPEGGFSPTEEAAARASGFVPVHLGPRVLRAETAPLAALAVLLSQG</sequence>
<dbReference type="SUPFAM" id="SSF88697">
    <property type="entry name" value="PUA domain-like"/>
    <property type="match status" value="1"/>
</dbReference>
<dbReference type="InterPro" id="IPR029028">
    <property type="entry name" value="Alpha/beta_knot_MTases"/>
</dbReference>
<evidence type="ECO:0000256" key="11">
    <source>
        <dbReference type="ARBA" id="ARBA00047944"/>
    </source>
</evidence>
<organism evidence="15 16">
    <name type="scientific">Ottowia flava</name>
    <dbReference type="NCBI Taxonomy" id="2675430"/>
    <lineage>
        <taxon>Bacteria</taxon>
        <taxon>Pseudomonadati</taxon>
        <taxon>Pseudomonadota</taxon>
        <taxon>Betaproteobacteria</taxon>
        <taxon>Burkholderiales</taxon>
        <taxon>Comamonadaceae</taxon>
        <taxon>Ottowia</taxon>
    </lineage>
</organism>
<evidence type="ECO:0000256" key="9">
    <source>
        <dbReference type="ARBA" id="ARBA00022691"/>
    </source>
</evidence>
<keyword evidence="5 12" id="KW-0963">Cytoplasm</keyword>
<dbReference type="EC" id="2.1.1.193" evidence="3 12"/>
<evidence type="ECO:0000313" key="15">
    <source>
        <dbReference type="EMBL" id="MFD1711518.1"/>
    </source>
</evidence>
<evidence type="ECO:0000256" key="5">
    <source>
        <dbReference type="ARBA" id="ARBA00022490"/>
    </source>
</evidence>
<evidence type="ECO:0000256" key="3">
    <source>
        <dbReference type="ARBA" id="ARBA00012328"/>
    </source>
</evidence>
<dbReference type="GO" id="GO:0032259">
    <property type="term" value="P:methylation"/>
    <property type="evidence" value="ECO:0007669"/>
    <property type="project" value="UniProtKB-KW"/>
</dbReference>
<keyword evidence="16" id="KW-1185">Reference proteome</keyword>
<dbReference type="Gene3D" id="3.40.1280.10">
    <property type="match status" value="1"/>
</dbReference>
<proteinExistence type="inferred from homology"/>
<dbReference type="InterPro" id="IPR046886">
    <property type="entry name" value="RsmE_MTase_dom"/>
</dbReference>
<feature type="domain" description="Ribosomal RNA small subunit methyltransferase E PUA-like" evidence="14">
    <location>
        <begin position="22"/>
        <end position="63"/>
    </location>
</feature>
<comment type="function">
    <text evidence="10 12">Specifically methylates the N3 position of the uracil ring of uridine 1498 (m3U1498) in 16S rRNA. Acts on the fully assembled 30S ribosomal subunit.</text>
</comment>
<evidence type="ECO:0000256" key="6">
    <source>
        <dbReference type="ARBA" id="ARBA00022552"/>
    </source>
</evidence>
<dbReference type="InterPro" id="IPR029026">
    <property type="entry name" value="tRNA_m1G_MTases_N"/>
</dbReference>
<dbReference type="Gene3D" id="2.40.240.20">
    <property type="entry name" value="Hypothetical PUA domain-like, domain 1"/>
    <property type="match status" value="1"/>
</dbReference>
<evidence type="ECO:0000256" key="8">
    <source>
        <dbReference type="ARBA" id="ARBA00022679"/>
    </source>
</evidence>
<dbReference type="PANTHER" id="PTHR30027:SF3">
    <property type="entry name" value="16S RRNA (URACIL(1498)-N(3))-METHYLTRANSFERASE"/>
    <property type="match status" value="1"/>
</dbReference>
<evidence type="ECO:0000256" key="10">
    <source>
        <dbReference type="ARBA" id="ARBA00025699"/>
    </source>
</evidence>
<comment type="similarity">
    <text evidence="2 12">Belongs to the RNA methyltransferase RsmE family.</text>
</comment>
<reference evidence="16" key="1">
    <citation type="journal article" date="2019" name="Int. J. Syst. Evol. Microbiol.">
        <title>The Global Catalogue of Microorganisms (GCM) 10K type strain sequencing project: providing services to taxonomists for standard genome sequencing and annotation.</title>
        <authorList>
            <consortium name="The Broad Institute Genomics Platform"/>
            <consortium name="The Broad Institute Genome Sequencing Center for Infectious Disease"/>
            <person name="Wu L."/>
            <person name="Ma J."/>
        </authorList>
    </citation>
    <scope>NUCLEOTIDE SEQUENCE [LARGE SCALE GENOMIC DNA]</scope>
    <source>
        <strain evidence="16">LMG 29247</strain>
    </source>
</reference>
<comment type="subcellular location">
    <subcellularLocation>
        <location evidence="1 12">Cytoplasm</location>
    </subcellularLocation>
</comment>
<evidence type="ECO:0000256" key="2">
    <source>
        <dbReference type="ARBA" id="ARBA00005528"/>
    </source>
</evidence>
<dbReference type="InterPro" id="IPR046887">
    <property type="entry name" value="RsmE_PUA-like"/>
</dbReference>
<keyword evidence="9 12" id="KW-0949">S-adenosyl-L-methionine</keyword>
<evidence type="ECO:0000256" key="12">
    <source>
        <dbReference type="PIRNR" id="PIRNR015601"/>
    </source>
</evidence>
<dbReference type="InterPro" id="IPR006700">
    <property type="entry name" value="RsmE"/>
</dbReference>
<name>A0ABW4KW42_9BURK</name>
<evidence type="ECO:0000256" key="1">
    <source>
        <dbReference type="ARBA" id="ARBA00004496"/>
    </source>
</evidence>
<protein>
    <recommendedName>
        <fullName evidence="4 12">Ribosomal RNA small subunit methyltransferase E</fullName>
        <ecNumber evidence="3 12">2.1.1.193</ecNumber>
    </recommendedName>
</protein>
<evidence type="ECO:0000256" key="4">
    <source>
        <dbReference type="ARBA" id="ARBA00013673"/>
    </source>
</evidence>
<comment type="caution">
    <text evidence="15">The sequence shown here is derived from an EMBL/GenBank/DDBJ whole genome shotgun (WGS) entry which is preliminary data.</text>
</comment>
<dbReference type="SUPFAM" id="SSF75217">
    <property type="entry name" value="alpha/beta knot"/>
    <property type="match status" value="1"/>
</dbReference>
<dbReference type="CDD" id="cd18084">
    <property type="entry name" value="RsmE-like"/>
    <property type="match status" value="1"/>
</dbReference>
<comment type="catalytic activity">
    <reaction evidence="11 12">
        <text>uridine(1498) in 16S rRNA + S-adenosyl-L-methionine = N(3)-methyluridine(1498) in 16S rRNA + S-adenosyl-L-homocysteine + H(+)</text>
        <dbReference type="Rhea" id="RHEA:42920"/>
        <dbReference type="Rhea" id="RHEA-COMP:10283"/>
        <dbReference type="Rhea" id="RHEA-COMP:10284"/>
        <dbReference type="ChEBI" id="CHEBI:15378"/>
        <dbReference type="ChEBI" id="CHEBI:57856"/>
        <dbReference type="ChEBI" id="CHEBI:59789"/>
        <dbReference type="ChEBI" id="CHEBI:65315"/>
        <dbReference type="ChEBI" id="CHEBI:74502"/>
        <dbReference type="EC" id="2.1.1.193"/>
    </reaction>
</comment>
<dbReference type="RefSeq" id="WP_147913695.1">
    <property type="nucleotide sequence ID" value="NZ_JBHUEJ010000027.1"/>
</dbReference>
<dbReference type="Proteomes" id="UP001597304">
    <property type="component" value="Unassembled WGS sequence"/>
</dbReference>